<keyword evidence="7" id="KW-0808">Transferase</keyword>
<feature type="compositionally biased region" description="Low complexity" evidence="5">
    <location>
        <begin position="1082"/>
        <end position="1111"/>
    </location>
</feature>
<feature type="region of interest" description="Disordered" evidence="5">
    <location>
        <begin position="671"/>
        <end position="768"/>
    </location>
</feature>
<dbReference type="CDD" id="cd10529">
    <property type="entry name" value="SET_SETD5-like"/>
    <property type="match status" value="1"/>
</dbReference>
<feature type="region of interest" description="Disordered" evidence="5">
    <location>
        <begin position="623"/>
        <end position="658"/>
    </location>
</feature>
<dbReference type="SMART" id="SM00249">
    <property type="entry name" value="PHD"/>
    <property type="match status" value="1"/>
</dbReference>
<feature type="compositionally biased region" description="Low complexity" evidence="5">
    <location>
        <begin position="1569"/>
        <end position="1601"/>
    </location>
</feature>
<dbReference type="Gene3D" id="3.30.40.10">
    <property type="entry name" value="Zinc/RING finger domain, C3HC4 (zinc finger)"/>
    <property type="match status" value="1"/>
</dbReference>
<feature type="region of interest" description="Disordered" evidence="5">
    <location>
        <begin position="133"/>
        <end position="215"/>
    </location>
</feature>
<dbReference type="PANTHER" id="PTHR46462:SF3">
    <property type="entry name" value="UPSET, ISOFORM A"/>
    <property type="match status" value="1"/>
</dbReference>
<dbReference type="PANTHER" id="PTHR46462">
    <property type="entry name" value="UPSET, ISOFORM A"/>
    <property type="match status" value="1"/>
</dbReference>
<feature type="region of interest" description="Disordered" evidence="5">
    <location>
        <begin position="1771"/>
        <end position="1796"/>
    </location>
</feature>
<evidence type="ECO:0000256" key="2">
    <source>
        <dbReference type="ARBA" id="ARBA00022771"/>
    </source>
</evidence>
<evidence type="ECO:0000256" key="3">
    <source>
        <dbReference type="ARBA" id="ARBA00022833"/>
    </source>
</evidence>
<dbReference type="FunFam" id="3.30.40.10:FF:000150">
    <property type="entry name" value="Inactive histone-lysine N-methyltransferase 2E"/>
    <property type="match status" value="1"/>
</dbReference>
<feature type="compositionally biased region" description="Low complexity" evidence="5">
    <location>
        <begin position="1867"/>
        <end position="1898"/>
    </location>
</feature>
<keyword evidence="8" id="KW-1185">Reference proteome</keyword>
<dbReference type="InterPro" id="IPR013083">
    <property type="entry name" value="Znf_RING/FYVE/PHD"/>
</dbReference>
<evidence type="ECO:0000256" key="1">
    <source>
        <dbReference type="ARBA" id="ARBA00022723"/>
    </source>
</evidence>
<dbReference type="GO" id="GO:0070210">
    <property type="term" value="C:Rpd3L-Expanded complex"/>
    <property type="evidence" value="ECO:0007669"/>
    <property type="project" value="TreeGrafter"/>
</dbReference>
<dbReference type="Gene3D" id="2.170.270.10">
    <property type="entry name" value="SET domain"/>
    <property type="match status" value="1"/>
</dbReference>
<dbReference type="Proteomes" id="UP000675881">
    <property type="component" value="Chromosome 8"/>
</dbReference>
<feature type="compositionally biased region" description="Polar residues" evidence="5">
    <location>
        <begin position="1357"/>
        <end position="1375"/>
    </location>
</feature>
<feature type="compositionally biased region" description="Low complexity" evidence="5">
    <location>
        <begin position="1332"/>
        <end position="1343"/>
    </location>
</feature>
<feature type="domain" description="Zinc finger PHD-type" evidence="6">
    <location>
        <begin position="572"/>
        <end position="616"/>
    </location>
</feature>
<feature type="compositionally biased region" description="Basic residues" evidence="5">
    <location>
        <begin position="1218"/>
        <end position="1227"/>
    </location>
</feature>
<accession>A0A7R8D519</accession>
<evidence type="ECO:0000256" key="5">
    <source>
        <dbReference type="SAM" id="MobiDB-lite"/>
    </source>
</evidence>
<feature type="compositionally biased region" description="Polar residues" evidence="5">
    <location>
        <begin position="1784"/>
        <end position="1796"/>
    </location>
</feature>
<dbReference type="InterPro" id="IPR001965">
    <property type="entry name" value="Znf_PHD"/>
</dbReference>
<keyword evidence="2" id="KW-0863">Zinc-finger</keyword>
<dbReference type="CDD" id="cd15550">
    <property type="entry name" value="PHD_MLL5"/>
    <property type="match status" value="1"/>
</dbReference>
<feature type="region of interest" description="Disordered" evidence="5">
    <location>
        <begin position="538"/>
        <end position="565"/>
    </location>
</feature>
<dbReference type="GO" id="GO:0032259">
    <property type="term" value="P:methylation"/>
    <property type="evidence" value="ECO:0007669"/>
    <property type="project" value="UniProtKB-KW"/>
</dbReference>
<dbReference type="OrthoDB" id="1928087at2759"/>
<dbReference type="InterPro" id="IPR046341">
    <property type="entry name" value="SET_dom_sf"/>
</dbReference>
<evidence type="ECO:0000256" key="4">
    <source>
        <dbReference type="ARBA" id="ARBA00022853"/>
    </source>
</evidence>
<dbReference type="PROSITE" id="PS01359">
    <property type="entry name" value="ZF_PHD_1"/>
    <property type="match status" value="1"/>
</dbReference>
<feature type="region of interest" description="Disordered" evidence="5">
    <location>
        <begin position="1162"/>
        <end position="1384"/>
    </location>
</feature>
<sequence length="1898" mass="210072">MEWNQKKHLEKPSKKIESLVPYIIRERWRFIRTRSIDTGTPFRSNMMLNDLRMWCWCRLFNLPNNLIDGIWTSIKGATDYDVLDSRKDERGESRGSNSRKSGCFFKSDQHTSMWRGDPVPLCDIHLKNKTRLKKRKGNYSSSSSLSVEDPTRKSQLYRVRGINNNSGGNPPNQAPQSSQGNNAPQTIVHPHHFHHHHHHLHHHHGGGGGGVVVPPSAQQRITTAGGSITLAKPPVQVAIATAVKHHPLLEHHHLVPQPQVDAAGRTMATTTLRMPMTLPQSPVRATVLPLGPTPMRHLPQTPLPPTIHRGLRGLPKSLHSAVTNSATPTHCIMVNPHPASASRTAAAHLTMLPQAPTQGLIPTANASGLLSTTVGLIPIPRVQLQPNVSMAQLATHVPTALIPPPNSTSSNMIQMMSMILWILHPELLNRNKLNRMSSPKSRRKNQPMALQDHNYAYIPISPPTPPPPSPPPQPVIQTPQPVLSFNHSAPDFVGHETVASTTVCNSPRTAAGSPVVSRTQANLNSIQEAGVGPMVPLVGDDSAASLSSGDDKGEETETAPEAEDAEDDSITRCICDFLHDDGYMICCDKCSVWQHVVCMGLDRNNIPDEYLCEVCKPRQIDRKRAKSLQARRRTEIFKNSSSSDDEHNENKNSSLSNKRILNKRIVDVKKSGDSSKVSLKRQKLKKTTTSTTTPPADKELIKTTSTKKNYRKKKNSGSSLHHNNNTIKKITRRRVNSSYPDDEDDDEDDEEDEDFDTDDLEPKFETGQQLRSWIDQYEEAVTNHYSPELRARLSGHKNGTGELRSSVVNGPTRCTVSLQGNGVKILTANSNLSSNTPVVECKGRIMMASQYRASNKDQDYFNSPYVFFYRISEFLEIVVDGKTYGNDSRFCRRSSTNHNAELKHVVDKGSLHIFIVITKSLEKYQEILLPTEVRRLPRHNGISSSIQDDVREIRGKPNNVVEKVKGVTAMGKKKKRMRWNLLYHHLRLFEKGGKNEIQKEVRGKLLLVVKPCEETVAELKLMLQLRHMKMLTKRSKMRFRLNLTEKPLYLMSKKEEEVREKEDEDAIDLPKPSMIHNHDNNNESSGSNLISSIISSSSPPQKTSNPPKTSPNKLGLPDNSGLIIGVNTINYDASSSLKNKSKSREERKMEMIMKAIEAMEKAEQRKKETFPIECSSTPSLEKPPVKRRRSSSVKMTNPDSNLELSSADESKSTENQHASKKMKKKERKTSNTSTSPQRRRSRAMSGGGSADENPSSSSKDDVSANYLRGSRSPPGIATHLLRSAPLSPVKTVCSAKKRWLRQAISEDHSEDSPNGAKVKQEDETVTKDNQQLSVAAAALPSDAASDRNEEPELTPSHVPSSSFDVTSSQNITKENLSSEESKVPSALKKKLLQNLVLEAVLDSAMEDMLINVTSEDLSQDSVSKVKEEEEDKEEILQSNEKVLSTMLDVKLSPSDQKSMDEIKPSIKEEEINDIKHNKSTESEDPSPSTLNLDIKVEPDSNRDVDEADSFAQNNKDDQAALIKTPEPSSAFKSFFKSNVSIEDLEAELEETKRQRESSILIKDEMVAESSSPPSQKSSPTKDTSLPSSSSTSASTENASYSGEAINISSCSSKPKEKKRVSLADYKRRRKQGGSSTSAAAEILPSAVPSIVPATTVLAAAPPPPLSQIPSTQEPVSDEPGTPTLDEDQPITMPTLNTLPLFEKLEQLEKAQRENCKKKVVVVPSSMDALNSSAMTTSTTVNAERKREDLTERLKKEFGLVVEDNHEELLLKTASTPVVDGDATPETSSPQNTVPQSQPVVLVGGLNHHTPSRFSSFTPTQYPSYPSNYPLPPYPASKTAAAPHPPPSVAALGSTNNHQHHHHHSRRTSNSENYYSSAHSSSSSSRNYYNNNSSSSREA</sequence>
<feature type="compositionally biased region" description="Basic and acidic residues" evidence="5">
    <location>
        <begin position="1549"/>
        <end position="1565"/>
    </location>
</feature>
<dbReference type="GO" id="GO:0006355">
    <property type="term" value="P:regulation of DNA-templated transcription"/>
    <property type="evidence" value="ECO:0007669"/>
    <property type="project" value="TreeGrafter"/>
</dbReference>
<feature type="compositionally biased region" description="Polar residues" evidence="5">
    <location>
        <begin position="716"/>
        <end position="728"/>
    </location>
</feature>
<feature type="compositionally biased region" description="Basic residues" evidence="5">
    <location>
        <begin position="189"/>
        <end position="205"/>
    </location>
</feature>
<dbReference type="Pfam" id="PF20826">
    <property type="entry name" value="PHD_5"/>
    <property type="match status" value="1"/>
</dbReference>
<dbReference type="GO" id="GO:0034967">
    <property type="term" value="C:Set3 complex"/>
    <property type="evidence" value="ECO:0007669"/>
    <property type="project" value="TreeGrafter"/>
</dbReference>
<feature type="region of interest" description="Disordered" evidence="5">
    <location>
        <begin position="1054"/>
        <end position="1119"/>
    </location>
</feature>
<feature type="compositionally biased region" description="Basic and acidic residues" evidence="5">
    <location>
        <begin position="1494"/>
        <end position="1504"/>
    </location>
</feature>
<feature type="compositionally biased region" description="Pro residues" evidence="5">
    <location>
        <begin position="460"/>
        <end position="474"/>
    </location>
</feature>
<feature type="region of interest" description="Disordered" evidence="5">
    <location>
        <begin position="456"/>
        <end position="478"/>
    </location>
</feature>
<dbReference type="SUPFAM" id="SSF57903">
    <property type="entry name" value="FYVE/PHD zinc finger"/>
    <property type="match status" value="1"/>
</dbReference>
<dbReference type="InterPro" id="IPR019786">
    <property type="entry name" value="Zinc_finger_PHD-type_CS"/>
</dbReference>
<feature type="region of interest" description="Disordered" evidence="5">
    <location>
        <begin position="1834"/>
        <end position="1898"/>
    </location>
</feature>
<keyword evidence="3" id="KW-0862">Zinc</keyword>
<feature type="compositionally biased region" description="Basic residues" evidence="5">
    <location>
        <begin position="1857"/>
        <end position="1866"/>
    </location>
</feature>
<proteinExistence type="predicted"/>
<keyword evidence="7" id="KW-0489">Methyltransferase</keyword>
<name>A0A7R8D519_LEPSM</name>
<feature type="compositionally biased region" description="Acidic residues" evidence="5">
    <location>
        <begin position="552"/>
        <end position="565"/>
    </location>
</feature>
<keyword evidence="4" id="KW-0156">Chromatin regulator</keyword>
<gene>
    <name evidence="7" type="ORF">LSAA_13967</name>
</gene>
<organism evidence="7 8">
    <name type="scientific">Lepeophtheirus salmonis</name>
    <name type="common">Salmon louse</name>
    <name type="synonym">Caligus salmonis</name>
    <dbReference type="NCBI Taxonomy" id="72036"/>
    <lineage>
        <taxon>Eukaryota</taxon>
        <taxon>Metazoa</taxon>
        <taxon>Ecdysozoa</taxon>
        <taxon>Arthropoda</taxon>
        <taxon>Crustacea</taxon>
        <taxon>Multicrustacea</taxon>
        <taxon>Hexanauplia</taxon>
        <taxon>Copepoda</taxon>
        <taxon>Siphonostomatoida</taxon>
        <taxon>Caligidae</taxon>
        <taxon>Lepeophtheirus</taxon>
    </lineage>
</organism>
<dbReference type="EC" id="2.1.1.354" evidence="7"/>
<keyword evidence="1" id="KW-0479">Metal-binding</keyword>
<dbReference type="SUPFAM" id="SSF82199">
    <property type="entry name" value="SET domain"/>
    <property type="match status" value="1"/>
</dbReference>
<dbReference type="GO" id="GO:0140999">
    <property type="term" value="F:histone H3K4 trimethyltransferase activity"/>
    <property type="evidence" value="ECO:0007669"/>
    <property type="project" value="UniProtKB-EC"/>
</dbReference>
<reference evidence="7" key="1">
    <citation type="submission" date="2021-02" db="EMBL/GenBank/DDBJ databases">
        <authorList>
            <person name="Bekaert M."/>
        </authorList>
    </citation>
    <scope>NUCLEOTIDE SEQUENCE</scope>
    <source>
        <strain evidence="7">IoA-00</strain>
    </source>
</reference>
<feature type="compositionally biased region" description="Polar residues" evidence="5">
    <location>
        <begin position="1192"/>
        <end position="1204"/>
    </location>
</feature>
<feature type="region of interest" description="Disordered" evidence="5">
    <location>
        <begin position="1415"/>
        <end position="1527"/>
    </location>
</feature>
<evidence type="ECO:0000313" key="8">
    <source>
        <dbReference type="Proteomes" id="UP000675881"/>
    </source>
</evidence>
<dbReference type="GO" id="GO:0008270">
    <property type="term" value="F:zinc ion binding"/>
    <property type="evidence" value="ECO:0007669"/>
    <property type="project" value="UniProtKB-KW"/>
</dbReference>
<feature type="compositionally biased region" description="Basic and acidic residues" evidence="5">
    <location>
        <begin position="1457"/>
        <end position="1481"/>
    </location>
</feature>
<dbReference type="EMBL" id="HG994587">
    <property type="protein sequence ID" value="CAF3030850.1"/>
    <property type="molecule type" value="Genomic_DNA"/>
</dbReference>
<protein>
    <submittedName>
        <fullName evidence="7">MLL5</fullName>
        <ecNumber evidence="7">2.1.1.354</ecNumber>
    </submittedName>
</protein>
<feature type="compositionally biased region" description="Low complexity" evidence="5">
    <location>
        <begin position="539"/>
        <end position="548"/>
    </location>
</feature>
<feature type="region of interest" description="Disordered" evidence="5">
    <location>
        <begin position="1548"/>
        <end position="1645"/>
    </location>
</feature>
<evidence type="ECO:0000313" key="7">
    <source>
        <dbReference type="EMBL" id="CAF3030850.1"/>
    </source>
</evidence>
<feature type="region of interest" description="Disordered" evidence="5">
    <location>
        <begin position="1658"/>
        <end position="1692"/>
    </location>
</feature>
<feature type="compositionally biased region" description="Acidic residues" evidence="5">
    <location>
        <begin position="740"/>
        <end position="759"/>
    </location>
</feature>
<dbReference type="InterPro" id="IPR011011">
    <property type="entry name" value="Znf_FYVE_PHD"/>
</dbReference>
<feature type="compositionally biased region" description="Polar residues" evidence="5">
    <location>
        <begin position="174"/>
        <end position="185"/>
    </location>
</feature>
<evidence type="ECO:0000259" key="6">
    <source>
        <dbReference type="SMART" id="SM00249"/>
    </source>
</evidence>